<dbReference type="AlphaFoldDB" id="A0A927MUF8"/>
<proteinExistence type="predicted"/>
<evidence type="ECO:0000313" key="1">
    <source>
        <dbReference type="EMBL" id="MBE1605038.1"/>
    </source>
</evidence>
<organism evidence="1 2">
    <name type="scientific">Actinopolymorpha pittospori</name>
    <dbReference type="NCBI Taxonomy" id="648752"/>
    <lineage>
        <taxon>Bacteria</taxon>
        <taxon>Bacillati</taxon>
        <taxon>Actinomycetota</taxon>
        <taxon>Actinomycetes</taxon>
        <taxon>Propionibacteriales</taxon>
        <taxon>Actinopolymorphaceae</taxon>
        <taxon>Actinopolymorpha</taxon>
    </lineage>
</organism>
<evidence type="ECO:0000313" key="2">
    <source>
        <dbReference type="Proteomes" id="UP000638648"/>
    </source>
</evidence>
<gene>
    <name evidence="1" type="ORF">HEB94_001886</name>
</gene>
<protein>
    <recommendedName>
        <fullName evidence="3">Mycothiol maleylpyruvate isomerase N-terminal domain-containing protein</fullName>
    </recommendedName>
</protein>
<name>A0A927MUF8_9ACTN</name>
<accession>A0A927MUF8</accession>
<dbReference type="RefSeq" id="WP_192749443.1">
    <property type="nucleotide sequence ID" value="NZ_BAABJL010000030.1"/>
</dbReference>
<dbReference type="Proteomes" id="UP000638648">
    <property type="component" value="Unassembled WGS sequence"/>
</dbReference>
<sequence length="224" mass="24459">MNASSHPRRPVTADDVDAAVGAAVTALSVVHGDAWSVLAHGLEWTCWETVEHVCDDLFAYAGQIAPRTPPTTTHVPFAFHAKRTGGPNSSIFVEFDSGTDGLLQVLDACGAFLSALVRTTAPQVRAHHIFGVSDPEGFAAMGILETLVHTYDVTRALDLPWAPDVDLCDRVLRRLFRDAPLDTPRWQTVLWCTGRGPLEGREPLTRWRWFGEPLPASDGDHADV</sequence>
<keyword evidence="2" id="KW-1185">Reference proteome</keyword>
<comment type="caution">
    <text evidence="1">The sequence shown here is derived from an EMBL/GenBank/DDBJ whole genome shotgun (WGS) entry which is preliminary data.</text>
</comment>
<evidence type="ECO:0008006" key="3">
    <source>
        <dbReference type="Google" id="ProtNLM"/>
    </source>
</evidence>
<reference evidence="1" key="1">
    <citation type="submission" date="2020-10" db="EMBL/GenBank/DDBJ databases">
        <title>Sequencing the genomes of 1000 actinobacteria strains.</title>
        <authorList>
            <person name="Klenk H.-P."/>
        </authorList>
    </citation>
    <scope>NUCLEOTIDE SEQUENCE</scope>
    <source>
        <strain evidence="1">DSM 45354</strain>
    </source>
</reference>
<dbReference type="EMBL" id="JADBEM010000001">
    <property type="protein sequence ID" value="MBE1605038.1"/>
    <property type="molecule type" value="Genomic_DNA"/>
</dbReference>